<dbReference type="OrthoDB" id="2088419at2"/>
<dbReference type="AlphaFoldDB" id="A0A0M1N1N8"/>
<dbReference type="RefSeq" id="WP_054405246.1">
    <property type="nucleotide sequence ID" value="NZ_LIUT01000008.1"/>
</dbReference>
<keyword evidence="4" id="KW-1185">Reference proteome</keyword>
<keyword evidence="1" id="KW-1133">Transmembrane helix</keyword>
<dbReference type="Proteomes" id="UP000036932">
    <property type="component" value="Unassembled WGS sequence"/>
</dbReference>
<dbReference type="EMBL" id="LIUT01000008">
    <property type="protein sequence ID" value="KOR76082.1"/>
    <property type="molecule type" value="Genomic_DNA"/>
</dbReference>
<evidence type="ECO:0000313" key="4">
    <source>
        <dbReference type="Proteomes" id="UP000036932"/>
    </source>
</evidence>
<keyword evidence="1" id="KW-0812">Transmembrane</keyword>
<organism evidence="3 4">
    <name type="scientific">Paenibacillus solani</name>
    <dbReference type="NCBI Taxonomy" id="1705565"/>
    <lineage>
        <taxon>Bacteria</taxon>
        <taxon>Bacillati</taxon>
        <taxon>Bacillota</taxon>
        <taxon>Bacilli</taxon>
        <taxon>Bacillales</taxon>
        <taxon>Paenibacillaceae</taxon>
        <taxon>Paenibacillus</taxon>
    </lineage>
</organism>
<keyword evidence="1" id="KW-0472">Membrane</keyword>
<dbReference type="PATRIC" id="fig|1705565.3.peg.1388"/>
<dbReference type="Pfam" id="PF19701">
    <property type="entry name" value="DUF6199"/>
    <property type="match status" value="1"/>
</dbReference>
<gene>
    <name evidence="3" type="ORF">AM231_25935</name>
</gene>
<reference evidence="4" key="1">
    <citation type="submission" date="2015-08" db="EMBL/GenBank/DDBJ databases">
        <title>Genome sequencing project for genomic taxonomy and phylogenomics of Bacillus-like bacteria.</title>
        <authorList>
            <person name="Liu B."/>
            <person name="Wang J."/>
            <person name="Zhu Y."/>
            <person name="Liu G."/>
            <person name="Chen Q."/>
            <person name="Chen Z."/>
            <person name="Lan J."/>
            <person name="Che J."/>
            <person name="Ge C."/>
            <person name="Shi H."/>
            <person name="Pan Z."/>
            <person name="Liu X."/>
        </authorList>
    </citation>
    <scope>NUCLEOTIDE SEQUENCE [LARGE SCALE GENOMIC DNA]</scope>
    <source>
        <strain evidence="4">FJAT-22460</strain>
    </source>
</reference>
<protein>
    <recommendedName>
        <fullName evidence="2">DUF6199 domain-containing protein</fullName>
    </recommendedName>
</protein>
<name>A0A0M1N1N8_9BACL</name>
<sequence>MWLFVFVFFIVGLISVISPTTSWLLSNWWRFKGDVDPSELSLVIYRIGGVIMIMVAVFLVTRLL</sequence>
<evidence type="ECO:0000313" key="3">
    <source>
        <dbReference type="EMBL" id="KOR76082.1"/>
    </source>
</evidence>
<evidence type="ECO:0000256" key="1">
    <source>
        <dbReference type="SAM" id="Phobius"/>
    </source>
</evidence>
<feature type="transmembrane region" description="Helical" evidence="1">
    <location>
        <begin position="43"/>
        <end position="61"/>
    </location>
</feature>
<dbReference type="InterPro" id="IPR045679">
    <property type="entry name" value="DUF6199"/>
</dbReference>
<evidence type="ECO:0000259" key="2">
    <source>
        <dbReference type="Pfam" id="PF19701"/>
    </source>
</evidence>
<proteinExistence type="predicted"/>
<accession>A0A0M1N1N8</accession>
<feature type="domain" description="DUF6199" evidence="2">
    <location>
        <begin position="4"/>
        <end position="60"/>
    </location>
</feature>
<comment type="caution">
    <text evidence="3">The sequence shown here is derived from an EMBL/GenBank/DDBJ whole genome shotgun (WGS) entry which is preliminary data.</text>
</comment>